<name>A0A511XHA9_9PROT</name>
<keyword evidence="3" id="KW-1185">Reference proteome</keyword>
<dbReference type="Pfam" id="PF05050">
    <property type="entry name" value="Methyltransf_21"/>
    <property type="match status" value="1"/>
</dbReference>
<proteinExistence type="predicted"/>
<dbReference type="EMBL" id="BJYG01000005">
    <property type="protein sequence ID" value="GEN62333.1"/>
    <property type="molecule type" value="Genomic_DNA"/>
</dbReference>
<evidence type="ECO:0000313" key="3">
    <source>
        <dbReference type="Proteomes" id="UP000321746"/>
    </source>
</evidence>
<reference evidence="2 3" key="1">
    <citation type="submission" date="2019-07" db="EMBL/GenBank/DDBJ databases">
        <title>Whole genome shotgun sequence of Acetobacter oeni NBRC 105207.</title>
        <authorList>
            <person name="Hosoyama A."/>
            <person name="Uohara A."/>
            <person name="Ohji S."/>
            <person name="Ichikawa N."/>
        </authorList>
    </citation>
    <scope>NUCLEOTIDE SEQUENCE [LARGE SCALE GENOMIC DNA]</scope>
    <source>
        <strain evidence="2 3">NBRC 105207</strain>
    </source>
</reference>
<comment type="caution">
    <text evidence="2">The sequence shown here is derived from an EMBL/GenBank/DDBJ whole genome shotgun (WGS) entry which is preliminary data.</text>
</comment>
<evidence type="ECO:0000313" key="2">
    <source>
        <dbReference type="EMBL" id="GEN62333.1"/>
    </source>
</evidence>
<accession>A0A511XHA9</accession>
<feature type="domain" description="Methyltransferase FkbM" evidence="1">
    <location>
        <begin position="172"/>
        <end position="297"/>
    </location>
</feature>
<protein>
    <recommendedName>
        <fullName evidence="1">Methyltransferase FkbM domain-containing protein</fullName>
    </recommendedName>
</protein>
<dbReference type="OrthoDB" id="7567573at2"/>
<dbReference type="InterPro" id="IPR006342">
    <property type="entry name" value="FkbM_mtfrase"/>
</dbReference>
<evidence type="ECO:0000259" key="1">
    <source>
        <dbReference type="Pfam" id="PF05050"/>
    </source>
</evidence>
<sequence length="365" mass="39689">MPHEAASGGIISWWSGHIRDIGRKLALALALCIPPLRRLHRQRNDLVRERDAVQARLDAVLTGPAGTGNTHQSPFWFYNSAFDAVGLMKKYQATDVRPKVGHLANYLGVYTDTRFFPGILTGREGEVNAGLPVPANWHTDIAEWGAALRAVDLSGPTFTVMELGCGWGCWINNAGAAARRAGKSVTLIGVEGEPAYATFAREACLTNGFQPEEFMIVHGVAGRRKGMALFPTQQVEGASWGLEPVFNASEQQRREATARGSHVEVPMLPLADLIPPGGRLDLLHMDIQGGEADFIEDCLPELNSTVACLVIGTHSREIEGRLFTTLSAAGWIPEIERPCIFTLDSKKPVTIVDGLQGWRNPALLP</sequence>
<dbReference type="SUPFAM" id="SSF53335">
    <property type="entry name" value="S-adenosyl-L-methionine-dependent methyltransferases"/>
    <property type="match status" value="1"/>
</dbReference>
<dbReference type="Gene3D" id="3.40.50.150">
    <property type="entry name" value="Vaccinia Virus protein VP39"/>
    <property type="match status" value="1"/>
</dbReference>
<dbReference type="AlphaFoldDB" id="A0A511XHA9"/>
<dbReference type="Proteomes" id="UP000321746">
    <property type="component" value="Unassembled WGS sequence"/>
</dbReference>
<dbReference type="InterPro" id="IPR029063">
    <property type="entry name" value="SAM-dependent_MTases_sf"/>
</dbReference>
<organism evidence="2 3">
    <name type="scientific">Acetobacter oeni</name>
    <dbReference type="NCBI Taxonomy" id="304077"/>
    <lineage>
        <taxon>Bacteria</taxon>
        <taxon>Pseudomonadati</taxon>
        <taxon>Pseudomonadota</taxon>
        <taxon>Alphaproteobacteria</taxon>
        <taxon>Acetobacterales</taxon>
        <taxon>Acetobacteraceae</taxon>
        <taxon>Acetobacter</taxon>
    </lineage>
</organism>
<gene>
    <name evidence="2" type="ORF">AOE01nite_05570</name>
</gene>